<proteinExistence type="predicted"/>
<sequence length="53" mass="5703">MEYEIADGPQLGEDDGYELFQARHSGNPMPPPAAPRGRLPDQAVPIPEQEAGS</sequence>
<comment type="caution">
    <text evidence="2">The sequence shown here is derived from an EMBL/GenBank/DDBJ whole genome shotgun (WGS) entry which is preliminary data.</text>
</comment>
<dbReference type="RefSeq" id="WP_188644304.1">
    <property type="nucleotide sequence ID" value="NZ_BMKL01000001.1"/>
</dbReference>
<keyword evidence="3" id="KW-1185">Reference proteome</keyword>
<name>A0ABQ1S4I7_9SPHN</name>
<feature type="region of interest" description="Disordered" evidence="1">
    <location>
        <begin position="21"/>
        <end position="53"/>
    </location>
</feature>
<evidence type="ECO:0000313" key="2">
    <source>
        <dbReference type="EMBL" id="GGD93790.1"/>
    </source>
</evidence>
<accession>A0ABQ1S4I7</accession>
<evidence type="ECO:0000313" key="3">
    <source>
        <dbReference type="Proteomes" id="UP000619041"/>
    </source>
</evidence>
<protein>
    <submittedName>
        <fullName evidence="2">Uncharacterized protein</fullName>
    </submittedName>
</protein>
<gene>
    <name evidence="2" type="ORF">GCM10011515_12010</name>
</gene>
<dbReference type="Proteomes" id="UP000619041">
    <property type="component" value="Unassembled WGS sequence"/>
</dbReference>
<evidence type="ECO:0000256" key="1">
    <source>
        <dbReference type="SAM" id="MobiDB-lite"/>
    </source>
</evidence>
<dbReference type="EMBL" id="BMKL01000001">
    <property type="protein sequence ID" value="GGD93790.1"/>
    <property type="molecule type" value="Genomic_DNA"/>
</dbReference>
<reference evidence="3" key="1">
    <citation type="journal article" date="2019" name="Int. J. Syst. Evol. Microbiol.">
        <title>The Global Catalogue of Microorganisms (GCM) 10K type strain sequencing project: providing services to taxonomists for standard genome sequencing and annotation.</title>
        <authorList>
            <consortium name="The Broad Institute Genomics Platform"/>
            <consortium name="The Broad Institute Genome Sequencing Center for Infectious Disease"/>
            <person name="Wu L."/>
            <person name="Ma J."/>
        </authorList>
    </citation>
    <scope>NUCLEOTIDE SEQUENCE [LARGE SCALE GENOMIC DNA]</scope>
    <source>
        <strain evidence="3">CGMCC 1.15959</strain>
    </source>
</reference>
<organism evidence="2 3">
    <name type="scientific">Tsuneonella deserti</name>
    <dbReference type="NCBI Taxonomy" id="2035528"/>
    <lineage>
        <taxon>Bacteria</taxon>
        <taxon>Pseudomonadati</taxon>
        <taxon>Pseudomonadota</taxon>
        <taxon>Alphaproteobacteria</taxon>
        <taxon>Sphingomonadales</taxon>
        <taxon>Erythrobacteraceae</taxon>
        <taxon>Tsuneonella</taxon>
    </lineage>
</organism>